<evidence type="ECO:0000313" key="3">
    <source>
        <dbReference type="Proteomes" id="UP001341840"/>
    </source>
</evidence>
<gene>
    <name evidence="2" type="ORF">PIB30_061319</name>
</gene>
<evidence type="ECO:0000313" key="2">
    <source>
        <dbReference type="EMBL" id="MED6149327.1"/>
    </source>
</evidence>
<organism evidence="2 3">
    <name type="scientific">Stylosanthes scabra</name>
    <dbReference type="NCBI Taxonomy" id="79078"/>
    <lineage>
        <taxon>Eukaryota</taxon>
        <taxon>Viridiplantae</taxon>
        <taxon>Streptophyta</taxon>
        <taxon>Embryophyta</taxon>
        <taxon>Tracheophyta</taxon>
        <taxon>Spermatophyta</taxon>
        <taxon>Magnoliopsida</taxon>
        <taxon>eudicotyledons</taxon>
        <taxon>Gunneridae</taxon>
        <taxon>Pentapetalae</taxon>
        <taxon>rosids</taxon>
        <taxon>fabids</taxon>
        <taxon>Fabales</taxon>
        <taxon>Fabaceae</taxon>
        <taxon>Papilionoideae</taxon>
        <taxon>50 kb inversion clade</taxon>
        <taxon>dalbergioids sensu lato</taxon>
        <taxon>Dalbergieae</taxon>
        <taxon>Pterocarpus clade</taxon>
        <taxon>Stylosanthes</taxon>
    </lineage>
</organism>
<dbReference type="Proteomes" id="UP001341840">
    <property type="component" value="Unassembled WGS sequence"/>
</dbReference>
<feature type="region of interest" description="Disordered" evidence="1">
    <location>
        <begin position="13"/>
        <end position="41"/>
    </location>
</feature>
<dbReference type="EMBL" id="JASCZI010091175">
    <property type="protein sequence ID" value="MED6149327.1"/>
    <property type="molecule type" value="Genomic_DNA"/>
</dbReference>
<protein>
    <submittedName>
        <fullName evidence="2">Uncharacterized protein</fullName>
    </submittedName>
</protein>
<reference evidence="2 3" key="1">
    <citation type="journal article" date="2023" name="Plants (Basel)">
        <title>Bridging the Gap: Combining Genomics and Transcriptomics Approaches to Understand Stylosanthes scabra, an Orphan Legume from the Brazilian Caatinga.</title>
        <authorList>
            <person name="Ferreira-Neto J.R.C."/>
            <person name="da Silva M.D."/>
            <person name="Binneck E."/>
            <person name="de Melo N.F."/>
            <person name="da Silva R.H."/>
            <person name="de Melo A.L.T.M."/>
            <person name="Pandolfi V."/>
            <person name="Bustamante F.O."/>
            <person name="Brasileiro-Vidal A.C."/>
            <person name="Benko-Iseppon A.M."/>
        </authorList>
    </citation>
    <scope>NUCLEOTIDE SEQUENCE [LARGE SCALE GENOMIC DNA]</scope>
    <source>
        <tissue evidence="2">Leaves</tissue>
    </source>
</reference>
<comment type="caution">
    <text evidence="2">The sequence shown here is derived from an EMBL/GenBank/DDBJ whole genome shotgun (WGS) entry which is preliminary data.</text>
</comment>
<sequence>MRVGRWLWRRGGGTGGGEVAPEVEGEEERVVGKEGEGKDDGEISWSIGNEVGPVTSALAVDEGREGGGVAMQQEYVRGKGVMVGTLGLEGRSSVLVEGVVSSLHVVMWASTLSRKVIRVLLLEECPLPWVARAHIGDEVTSAAAKDAAAPERSGSLGLPG</sequence>
<proteinExistence type="predicted"/>
<accession>A0ABU6TKM4</accession>
<feature type="compositionally biased region" description="Basic and acidic residues" evidence="1">
    <location>
        <begin position="28"/>
        <end position="41"/>
    </location>
</feature>
<keyword evidence="3" id="KW-1185">Reference proteome</keyword>
<name>A0ABU6TKM4_9FABA</name>
<evidence type="ECO:0000256" key="1">
    <source>
        <dbReference type="SAM" id="MobiDB-lite"/>
    </source>
</evidence>